<dbReference type="GeneTree" id="ENSGT00950000183053"/>
<dbReference type="GO" id="GO:0014826">
    <property type="term" value="P:vein smooth muscle contraction"/>
    <property type="evidence" value="ECO:0007669"/>
    <property type="project" value="TreeGrafter"/>
</dbReference>
<dbReference type="RefSeq" id="XP_028675438.1">
    <property type="nucleotide sequence ID" value="XM_028819605.2"/>
</dbReference>
<evidence type="ECO:0000259" key="7">
    <source>
        <dbReference type="SMART" id="SM00272"/>
    </source>
</evidence>
<feature type="domain" description="Endothelin-like toxin" evidence="7">
    <location>
        <begin position="40"/>
        <end position="61"/>
    </location>
</feature>
<dbReference type="Ensembl" id="ENSECRT00000027185.1">
    <property type="protein sequence ID" value="ENSECRP00000026632.1"/>
    <property type="gene ID" value="ENSECRG00000018001.1"/>
</dbReference>
<comment type="subcellular location">
    <subcellularLocation>
        <location evidence="1">Secreted</location>
    </subcellularLocation>
</comment>
<dbReference type="PRINTS" id="PR00365">
    <property type="entry name" value="ENDOTHELIN"/>
</dbReference>
<comment type="similarity">
    <text evidence="2">Belongs to the endothelin/sarafotoxin family.</text>
</comment>
<dbReference type="GO" id="GO:0006874">
    <property type="term" value="P:intracellular calcium ion homeostasis"/>
    <property type="evidence" value="ECO:0007669"/>
    <property type="project" value="TreeGrafter"/>
</dbReference>
<name>A0A8C4T3J1_ERPCA</name>
<dbReference type="GO" id="GO:0019229">
    <property type="term" value="P:regulation of vasoconstriction"/>
    <property type="evidence" value="ECO:0007669"/>
    <property type="project" value="InterPro"/>
</dbReference>
<proteinExistence type="inferred from homology"/>
<keyword evidence="3" id="KW-0964">Secreted</keyword>
<dbReference type="AlphaFoldDB" id="A0A8C4T3J1"/>
<evidence type="ECO:0000313" key="8">
    <source>
        <dbReference type="Ensembl" id="ENSECRP00000026632.1"/>
    </source>
</evidence>
<organism evidence="8 9">
    <name type="scientific">Erpetoichthys calabaricus</name>
    <name type="common">Rope fish</name>
    <name type="synonym">Calamoichthys calabaricus</name>
    <dbReference type="NCBI Taxonomy" id="27687"/>
    <lineage>
        <taxon>Eukaryota</taxon>
        <taxon>Metazoa</taxon>
        <taxon>Chordata</taxon>
        <taxon>Craniata</taxon>
        <taxon>Vertebrata</taxon>
        <taxon>Euteleostomi</taxon>
        <taxon>Actinopterygii</taxon>
        <taxon>Polypteriformes</taxon>
        <taxon>Polypteridae</taxon>
        <taxon>Erpetoichthys</taxon>
    </lineage>
</organism>
<feature type="chain" id="PRO_5034250822" evidence="6">
    <location>
        <begin position="25"/>
        <end position="170"/>
    </location>
</feature>
<sequence length="170" mass="19337">MALSPYGFVSLAVTILIALQEGLGLPAPEAPLPSHVRIKRCSCSNWLDKECIYFCHLDIIWVNTPSKTTPYGLGSPPSRRRRSLSRCECGDLHDKTCKHFCYHSAYNLKENIHPFLKLQKSQNPKTQKLVLLNSFRNIAMANSKAAEQRVLKKTKSNFPVANDINKRRKR</sequence>
<keyword evidence="6" id="KW-0732">Signal</keyword>
<evidence type="ECO:0000313" key="9">
    <source>
        <dbReference type="Proteomes" id="UP000694620"/>
    </source>
</evidence>
<feature type="signal peptide" evidence="6">
    <location>
        <begin position="1"/>
        <end position="24"/>
    </location>
</feature>
<dbReference type="GO" id="GO:0005179">
    <property type="term" value="F:hormone activity"/>
    <property type="evidence" value="ECO:0007669"/>
    <property type="project" value="TreeGrafter"/>
</dbReference>
<dbReference type="GeneID" id="114665183"/>
<evidence type="ECO:0000256" key="5">
    <source>
        <dbReference type="ARBA" id="ARBA00023322"/>
    </source>
</evidence>
<keyword evidence="4" id="KW-0838">Vasoactive</keyword>
<evidence type="ECO:0000256" key="4">
    <source>
        <dbReference type="ARBA" id="ARBA00022858"/>
    </source>
</evidence>
<dbReference type="Pfam" id="PF00322">
    <property type="entry name" value="Endothelin"/>
    <property type="match status" value="1"/>
</dbReference>
<evidence type="ECO:0000256" key="6">
    <source>
        <dbReference type="SAM" id="SignalP"/>
    </source>
</evidence>
<dbReference type="GO" id="GO:0005615">
    <property type="term" value="C:extracellular space"/>
    <property type="evidence" value="ECO:0007669"/>
    <property type="project" value="TreeGrafter"/>
</dbReference>
<dbReference type="PANTHER" id="PTHR13874">
    <property type="entry name" value="ENDOTHELIN"/>
    <property type="match status" value="1"/>
</dbReference>
<dbReference type="SMART" id="SM00272">
    <property type="entry name" value="END"/>
    <property type="match status" value="2"/>
</dbReference>
<dbReference type="InterPro" id="IPR019764">
    <property type="entry name" value="Endothelin_toxin_CS"/>
</dbReference>
<reference evidence="8" key="3">
    <citation type="submission" date="2025-09" db="UniProtKB">
        <authorList>
            <consortium name="Ensembl"/>
        </authorList>
    </citation>
    <scope>IDENTIFICATION</scope>
</reference>
<protein>
    <submittedName>
        <fullName evidence="8">Endothelin 2</fullName>
    </submittedName>
</protein>
<dbReference type="OrthoDB" id="8873756at2759"/>
<dbReference type="GO" id="GO:0003100">
    <property type="term" value="P:regulation of systemic arterial blood pressure by endothelin"/>
    <property type="evidence" value="ECO:0007669"/>
    <property type="project" value="TreeGrafter"/>
</dbReference>
<gene>
    <name evidence="8" type="primary">LOC114665183</name>
</gene>
<dbReference type="GO" id="GO:0031708">
    <property type="term" value="F:endothelin B receptor binding"/>
    <property type="evidence" value="ECO:0007669"/>
    <property type="project" value="TreeGrafter"/>
</dbReference>
<evidence type="ECO:0000256" key="1">
    <source>
        <dbReference type="ARBA" id="ARBA00004613"/>
    </source>
</evidence>
<keyword evidence="5" id="KW-0839">Vasoconstrictor</keyword>
<dbReference type="PROSITE" id="PS00270">
    <property type="entry name" value="ENDOTHELIN"/>
    <property type="match status" value="2"/>
</dbReference>
<feature type="domain" description="Endothelin-like toxin" evidence="7">
    <location>
        <begin position="86"/>
        <end position="107"/>
    </location>
</feature>
<reference evidence="8" key="1">
    <citation type="submission" date="2021-06" db="EMBL/GenBank/DDBJ databases">
        <authorList>
            <consortium name="Wellcome Sanger Institute Data Sharing"/>
        </authorList>
    </citation>
    <scope>NUCLEOTIDE SEQUENCE [LARGE SCALE GENOMIC DNA]</scope>
</reference>
<evidence type="ECO:0000256" key="2">
    <source>
        <dbReference type="ARBA" id="ARBA00010959"/>
    </source>
</evidence>
<evidence type="ECO:0000256" key="3">
    <source>
        <dbReference type="ARBA" id="ARBA00022525"/>
    </source>
</evidence>
<dbReference type="InterPro" id="IPR020475">
    <property type="entry name" value="Endothelin"/>
</dbReference>
<keyword evidence="9" id="KW-1185">Reference proteome</keyword>
<reference evidence="8" key="2">
    <citation type="submission" date="2025-08" db="UniProtKB">
        <authorList>
            <consortium name="Ensembl"/>
        </authorList>
    </citation>
    <scope>IDENTIFICATION</scope>
</reference>
<accession>A0A8C4T3J1</accession>
<dbReference type="Proteomes" id="UP000694620">
    <property type="component" value="Chromosome 14"/>
</dbReference>
<dbReference type="PANTHER" id="PTHR13874:SF9">
    <property type="entry name" value="ENDOTHELIN-2"/>
    <property type="match status" value="1"/>
</dbReference>
<dbReference type="InterPro" id="IPR001928">
    <property type="entry name" value="Endothln-like_toxin"/>
</dbReference>